<name>A0A498PYW7_9MYCO</name>
<evidence type="ECO:0000313" key="2">
    <source>
        <dbReference type="EMBL" id="VBA39038.1"/>
    </source>
</evidence>
<feature type="region of interest" description="Disordered" evidence="1">
    <location>
        <begin position="1"/>
        <end position="25"/>
    </location>
</feature>
<sequence length="222" mass="24354">MAPDEASVSGAASAMRACTRPARMKPAHRLVGNRLDHDQPRCRTQPGQVLARELDLRTGTHLACHIHDAGAAILPTGGVFALKSWRIEAVDRQRDLTRLLDVEQGTNREDVDDAAITPAEPVEPDRLDEQRQRDGHMYRACHRKLRMRTGPMNSTLFCSIFQIGAYAAMGSWPRVLAGAGRYRGDTAGWAASRRGGWALVHLAGGGRTSHLFADAQSAVRRE</sequence>
<proteinExistence type="predicted"/>
<keyword evidence="3" id="KW-1185">Reference proteome</keyword>
<dbReference type="AlphaFoldDB" id="A0A498PYW7"/>
<gene>
    <name evidence="2" type="ORF">LAUMK136_02760</name>
</gene>
<dbReference type="Proteomes" id="UP000273307">
    <property type="component" value="Unassembled WGS sequence"/>
</dbReference>
<organism evidence="2 3">
    <name type="scientific">Mycobacterium attenuatum</name>
    <dbReference type="NCBI Taxonomy" id="2341086"/>
    <lineage>
        <taxon>Bacteria</taxon>
        <taxon>Bacillati</taxon>
        <taxon>Actinomycetota</taxon>
        <taxon>Actinomycetes</taxon>
        <taxon>Mycobacteriales</taxon>
        <taxon>Mycobacteriaceae</taxon>
        <taxon>Mycobacterium</taxon>
    </lineage>
</organism>
<accession>A0A498PYW7</accession>
<evidence type="ECO:0000313" key="3">
    <source>
        <dbReference type="Proteomes" id="UP000273307"/>
    </source>
</evidence>
<protein>
    <submittedName>
        <fullName evidence="2">Uncharacterized protein</fullName>
    </submittedName>
</protein>
<evidence type="ECO:0000256" key="1">
    <source>
        <dbReference type="SAM" id="MobiDB-lite"/>
    </source>
</evidence>
<reference evidence="2 3" key="1">
    <citation type="submission" date="2018-09" db="EMBL/GenBank/DDBJ databases">
        <authorList>
            <person name="Tagini F."/>
        </authorList>
    </citation>
    <scope>NUCLEOTIDE SEQUENCE [LARGE SCALE GENOMIC DNA]</scope>
    <source>
        <strain evidence="2 3">MK136</strain>
    </source>
</reference>
<dbReference type="EMBL" id="UPHP01000065">
    <property type="protein sequence ID" value="VBA39038.1"/>
    <property type="molecule type" value="Genomic_DNA"/>
</dbReference>